<keyword evidence="3" id="KW-1185">Reference proteome</keyword>
<feature type="compositionally biased region" description="Polar residues" evidence="1">
    <location>
        <begin position="220"/>
        <end position="236"/>
    </location>
</feature>
<evidence type="ECO:0000313" key="3">
    <source>
        <dbReference type="Proteomes" id="UP001390339"/>
    </source>
</evidence>
<proteinExistence type="predicted"/>
<organism evidence="2 3">
    <name type="scientific">Apiospora arundinis</name>
    <dbReference type="NCBI Taxonomy" id="335852"/>
    <lineage>
        <taxon>Eukaryota</taxon>
        <taxon>Fungi</taxon>
        <taxon>Dikarya</taxon>
        <taxon>Ascomycota</taxon>
        <taxon>Pezizomycotina</taxon>
        <taxon>Sordariomycetes</taxon>
        <taxon>Xylariomycetidae</taxon>
        <taxon>Amphisphaeriales</taxon>
        <taxon>Apiosporaceae</taxon>
        <taxon>Apiospora</taxon>
    </lineage>
</organism>
<feature type="region of interest" description="Disordered" evidence="1">
    <location>
        <begin position="1"/>
        <end position="24"/>
    </location>
</feature>
<feature type="region of interest" description="Disordered" evidence="1">
    <location>
        <begin position="220"/>
        <end position="256"/>
    </location>
</feature>
<evidence type="ECO:0000256" key="1">
    <source>
        <dbReference type="SAM" id="MobiDB-lite"/>
    </source>
</evidence>
<comment type="caution">
    <text evidence="2">The sequence shown here is derived from an EMBL/GenBank/DDBJ whole genome shotgun (WGS) entry which is preliminary data.</text>
</comment>
<dbReference type="EMBL" id="JAPCWZ010000004">
    <property type="protein sequence ID" value="KAK8869294.1"/>
    <property type="molecule type" value="Genomic_DNA"/>
</dbReference>
<reference evidence="2 3" key="1">
    <citation type="journal article" date="2024" name="IMA Fungus">
        <title>Apiospora arundinis, a panoply of carbohydrate-active enzymes and secondary metabolites.</title>
        <authorList>
            <person name="Sorensen T."/>
            <person name="Petersen C."/>
            <person name="Muurmann A.T."/>
            <person name="Christiansen J.V."/>
            <person name="Brundto M.L."/>
            <person name="Overgaard C.K."/>
            <person name="Boysen A.T."/>
            <person name="Wollenberg R.D."/>
            <person name="Larsen T.O."/>
            <person name="Sorensen J.L."/>
            <person name="Nielsen K.L."/>
            <person name="Sondergaard T.E."/>
        </authorList>
    </citation>
    <scope>NUCLEOTIDE SEQUENCE [LARGE SCALE GENOMIC DNA]</scope>
    <source>
        <strain evidence="2 3">AAU 773</strain>
    </source>
</reference>
<evidence type="ECO:0000313" key="2">
    <source>
        <dbReference type="EMBL" id="KAK8869294.1"/>
    </source>
</evidence>
<accession>A0ABR2IWS0</accession>
<protein>
    <submittedName>
        <fullName evidence="2">Uncharacterized protein</fullName>
    </submittedName>
</protein>
<dbReference type="Proteomes" id="UP001390339">
    <property type="component" value="Unassembled WGS sequence"/>
</dbReference>
<sequence>MPPPKPNEAPYSNNTASRATHTAAHETRALGSYVSEPARSQDSCNNQIEPRLPIFTGGEMVTDLAKNLLISNASNNHTTQRLASHVQATPSTLPQLQVLSAPNRPAIGPLIETHSTKADETVVFDMGPPERAPRSTSAAKPFPGQEALEVQTKYQSWMAEAVNWQNMRGNIVQRAPDVSQDNAAACHHLQPGHSQRYPDSLGRNLIGQKRKAWLQENLTAPKSHSTEAQASPQNETAKGLPPPKRQRMGSQSPPHLIVAQDSDSYETLPSQTSASMITAIASAGSYEVMKMPTSSMQRGELIFSGTGLHCVLPRDFPYLLVKIDKPTEVDGMLKFEATWKPVFVPFAQIGGEARPLAKLATHLSTIATSKVAYDTHLDTAVPKTATAFDIESFKGWETVLCDGNETLLLEVCFPNSALEFKDLVGVETMNDARKLVEEIFGRTKGNQLMRIQPSK</sequence>
<feature type="compositionally biased region" description="Low complexity" evidence="1">
    <location>
        <begin position="12"/>
        <end position="22"/>
    </location>
</feature>
<name>A0ABR2IWS0_9PEZI</name>
<gene>
    <name evidence="2" type="ORF">PGQ11_007872</name>
</gene>